<dbReference type="PIRSF" id="PIRSF038925">
    <property type="entry name" value="AMP-prot_trans"/>
    <property type="match status" value="1"/>
</dbReference>
<reference evidence="5 6" key="1">
    <citation type="submission" date="2015-12" db="EMBL/GenBank/DDBJ databases">
        <title>Genome sequence of Tistrella mobilis MCCC 1A02139.</title>
        <authorList>
            <person name="Lu L."/>
            <person name="Lai Q."/>
            <person name="Shao Z."/>
            <person name="Qian P."/>
        </authorList>
    </citation>
    <scope>NUCLEOTIDE SEQUENCE [LARGE SCALE GENOMIC DNA]</scope>
    <source>
        <strain evidence="5 6">MCCC 1A02139</strain>
    </source>
</reference>
<dbReference type="Proteomes" id="UP000075787">
    <property type="component" value="Unassembled WGS sequence"/>
</dbReference>
<dbReference type="Gene3D" id="1.10.3290.10">
    <property type="entry name" value="Fido-like domain"/>
    <property type="match status" value="1"/>
</dbReference>
<dbReference type="InterPro" id="IPR036597">
    <property type="entry name" value="Fido-like_dom_sf"/>
</dbReference>
<dbReference type="PROSITE" id="PS51459">
    <property type="entry name" value="FIDO"/>
    <property type="match status" value="1"/>
</dbReference>
<dbReference type="RefSeq" id="WP_062763560.1">
    <property type="nucleotide sequence ID" value="NZ_CP121045.1"/>
</dbReference>
<sequence>MVVDPRRLGERVPIVVMNERVSAFIPPALPPVPAVDPVPFMALLGRADRALGRLDGIVSMLPRRELFLYLYVRKEALLSSQIEGTQSTLTDLLRFEAAAEAGMPIDDVREVSNYVDALIYGVERVRDLPLSLRLVRELHARLLRSGRGEAAAPGEFRRTQNWIGGLRPSDAMFVPPPVDRMHACLDALERFIHADDNLPPLIRAAMLHVQFETIHPFLDGNGRVGRLLVILYLLQAEVLAQPLLYLSLYLKTHRRAYYDHLQAVREAGDWEGWIAFFLEGVAQTAEQAYGAAQRILDLHQNDRDRVMSGLSNPNSALRVLEVLRQTPFVTAAGLTATTGLSAPTVNAALGQLETLGIVREVTGRKRGRVFAYDALMTILSEGTEPLPR</sequence>
<accession>A0A162L7S5</accession>
<evidence type="ECO:0000256" key="2">
    <source>
        <dbReference type="PIRSR" id="PIRSR640198-1"/>
    </source>
</evidence>
<feature type="binding site" evidence="1">
    <location>
        <begin position="220"/>
        <end position="226"/>
    </location>
    <ligand>
        <name>ATP</name>
        <dbReference type="ChEBI" id="CHEBI:30616"/>
    </ligand>
</feature>
<keyword evidence="1" id="KW-0547">Nucleotide-binding</keyword>
<evidence type="ECO:0000256" key="3">
    <source>
        <dbReference type="PIRSR" id="PIRSR640198-2"/>
    </source>
</evidence>
<feature type="binding site" evidence="1">
    <location>
        <position position="257"/>
    </location>
    <ligand>
        <name>ATP</name>
        <dbReference type="ChEBI" id="CHEBI:30616"/>
    </ligand>
</feature>
<feature type="binding site" evidence="1">
    <location>
        <position position="215"/>
    </location>
    <ligand>
        <name>ATP</name>
        <dbReference type="ChEBI" id="CHEBI:30616"/>
    </ligand>
</feature>
<dbReference type="InterPro" id="IPR036388">
    <property type="entry name" value="WH-like_DNA-bd_sf"/>
</dbReference>
<dbReference type="PANTHER" id="PTHR13504:SF38">
    <property type="entry name" value="FIDO DOMAIN-CONTAINING PROTEIN"/>
    <property type="match status" value="1"/>
</dbReference>
<dbReference type="AlphaFoldDB" id="A0A162L7S5"/>
<keyword evidence="1" id="KW-0067">ATP-binding</keyword>
<proteinExistence type="predicted"/>
<dbReference type="GO" id="GO:0005524">
    <property type="term" value="F:ATP binding"/>
    <property type="evidence" value="ECO:0007669"/>
    <property type="project" value="UniProtKB-KW"/>
</dbReference>
<dbReference type="EMBL" id="LPZR01000111">
    <property type="protein sequence ID" value="KYO53630.1"/>
    <property type="molecule type" value="Genomic_DNA"/>
</dbReference>
<evidence type="ECO:0000259" key="4">
    <source>
        <dbReference type="PROSITE" id="PS51459"/>
    </source>
</evidence>
<feature type="active site" evidence="2">
    <location>
        <position position="215"/>
    </location>
</feature>
<dbReference type="InterPro" id="IPR026287">
    <property type="entry name" value="SoFic-like"/>
</dbReference>
<evidence type="ECO:0000313" key="6">
    <source>
        <dbReference type="Proteomes" id="UP000075787"/>
    </source>
</evidence>
<dbReference type="OrthoDB" id="9813719at2"/>
<organism evidence="5 6">
    <name type="scientific">Tistrella mobilis</name>
    <dbReference type="NCBI Taxonomy" id="171437"/>
    <lineage>
        <taxon>Bacteria</taxon>
        <taxon>Pseudomonadati</taxon>
        <taxon>Pseudomonadota</taxon>
        <taxon>Alphaproteobacteria</taxon>
        <taxon>Geminicoccales</taxon>
        <taxon>Geminicoccaceae</taxon>
        <taxon>Tistrella</taxon>
    </lineage>
</organism>
<dbReference type="Pfam" id="PF13784">
    <property type="entry name" value="Fic_N"/>
    <property type="match status" value="1"/>
</dbReference>
<feature type="binding site" evidence="1">
    <location>
        <position position="83"/>
    </location>
    <ligand>
        <name>ATP</name>
        <dbReference type="ChEBI" id="CHEBI:30616"/>
    </ligand>
</feature>
<feature type="binding site" evidence="3">
    <location>
        <begin position="219"/>
        <end position="226"/>
    </location>
    <ligand>
        <name>ATP</name>
        <dbReference type="ChEBI" id="CHEBI:30616"/>
    </ligand>
</feature>
<feature type="domain" description="Fido" evidence="4">
    <location>
        <begin position="130"/>
        <end position="279"/>
    </location>
</feature>
<dbReference type="InterPro" id="IPR036390">
    <property type="entry name" value="WH_DNA-bd_sf"/>
</dbReference>
<evidence type="ECO:0000256" key="1">
    <source>
        <dbReference type="PIRSR" id="PIRSR038925-1"/>
    </source>
</evidence>
<comment type="caution">
    <text evidence="5">The sequence shown here is derived from an EMBL/GenBank/DDBJ whole genome shotgun (WGS) entry which is preliminary data.</text>
</comment>
<dbReference type="Gene3D" id="1.10.10.10">
    <property type="entry name" value="Winged helix-like DNA-binding domain superfamily/Winged helix DNA-binding domain"/>
    <property type="match status" value="1"/>
</dbReference>
<dbReference type="Pfam" id="PF02661">
    <property type="entry name" value="Fic"/>
    <property type="match status" value="1"/>
</dbReference>
<dbReference type="InterPro" id="IPR003812">
    <property type="entry name" value="Fido"/>
</dbReference>
<protein>
    <submittedName>
        <fullName evidence="5">Cell filamentation protein Fic</fullName>
    </submittedName>
</protein>
<name>A0A162L7S5_9PROT</name>
<dbReference type="PANTHER" id="PTHR13504">
    <property type="entry name" value="FIDO DOMAIN-CONTAINING PROTEIN DDB_G0283145"/>
    <property type="match status" value="1"/>
</dbReference>
<dbReference type="SUPFAM" id="SSF46785">
    <property type="entry name" value="Winged helix' DNA-binding domain"/>
    <property type="match status" value="1"/>
</dbReference>
<dbReference type="Pfam" id="PF13412">
    <property type="entry name" value="HTH_24"/>
    <property type="match status" value="1"/>
</dbReference>
<dbReference type="SUPFAM" id="SSF140931">
    <property type="entry name" value="Fic-like"/>
    <property type="match status" value="1"/>
</dbReference>
<dbReference type="InterPro" id="IPR040198">
    <property type="entry name" value="Fido_containing"/>
</dbReference>
<evidence type="ECO:0000313" key="5">
    <source>
        <dbReference type="EMBL" id="KYO53630.1"/>
    </source>
</evidence>
<dbReference type="GeneID" id="97243567"/>
<gene>
    <name evidence="5" type="ORF">AUP44_26680</name>
</gene>
<feature type="binding site" evidence="3">
    <location>
        <begin position="257"/>
        <end position="258"/>
    </location>
    <ligand>
        <name>ATP</name>
        <dbReference type="ChEBI" id="CHEBI:30616"/>
    </ligand>
</feature>
<dbReference type="InterPro" id="IPR025758">
    <property type="entry name" value="Fic/DOC_N"/>
</dbReference>